<dbReference type="GeneID" id="7445742"/>
<sequence length="140" mass="16185">MDPNQLLVATSHDANITDEERRRKMLEQHEEIHKLRGKIIELKDRVMRRVNVDSPRTEESATATKTDAFDEALMRQLAKKGEEVKESQMTAKTTTKRSSKKIKFNYVNITPVTIDPEELRKAQLEATESLRGRRGRNNPL</sequence>
<dbReference type="KEGG" id="tps:THAPSDRAFT_9412"/>
<protein>
    <submittedName>
        <fullName evidence="1">Uncharacterized protein</fullName>
    </submittedName>
</protein>
<dbReference type="HOGENOM" id="CLU_1839217_0_0_1"/>
<evidence type="ECO:0000313" key="1">
    <source>
        <dbReference type="EMBL" id="EED89088.1"/>
    </source>
</evidence>
<dbReference type="RefSeq" id="XP_002293352.1">
    <property type="nucleotide sequence ID" value="XM_002293316.1"/>
</dbReference>
<proteinExistence type="predicted"/>
<dbReference type="Proteomes" id="UP000001449">
    <property type="component" value="Chromosome 13"/>
</dbReference>
<dbReference type="PaxDb" id="35128-Thaps9412"/>
<dbReference type="InParanoid" id="B8CB93"/>
<gene>
    <name evidence="1" type="ORF">THAPSDRAFT_9412</name>
</gene>
<evidence type="ECO:0000313" key="2">
    <source>
        <dbReference type="Proteomes" id="UP000001449"/>
    </source>
</evidence>
<name>B8CB93_THAPS</name>
<reference evidence="1 2" key="2">
    <citation type="journal article" date="2008" name="Nature">
        <title>The Phaeodactylum genome reveals the evolutionary history of diatom genomes.</title>
        <authorList>
            <person name="Bowler C."/>
            <person name="Allen A.E."/>
            <person name="Badger J.H."/>
            <person name="Grimwood J."/>
            <person name="Jabbari K."/>
            <person name="Kuo A."/>
            <person name="Maheswari U."/>
            <person name="Martens C."/>
            <person name="Maumus F."/>
            <person name="Otillar R.P."/>
            <person name="Rayko E."/>
            <person name="Salamov A."/>
            <person name="Vandepoele K."/>
            <person name="Beszteri B."/>
            <person name="Gruber A."/>
            <person name="Heijde M."/>
            <person name="Katinka M."/>
            <person name="Mock T."/>
            <person name="Valentin K."/>
            <person name="Verret F."/>
            <person name="Berges J.A."/>
            <person name="Brownlee C."/>
            <person name="Cadoret J.P."/>
            <person name="Chiovitti A."/>
            <person name="Choi C.J."/>
            <person name="Coesel S."/>
            <person name="De Martino A."/>
            <person name="Detter J.C."/>
            <person name="Durkin C."/>
            <person name="Falciatore A."/>
            <person name="Fournet J."/>
            <person name="Haruta M."/>
            <person name="Huysman M.J."/>
            <person name="Jenkins B.D."/>
            <person name="Jiroutova K."/>
            <person name="Jorgensen R.E."/>
            <person name="Joubert Y."/>
            <person name="Kaplan A."/>
            <person name="Kroger N."/>
            <person name="Kroth P.G."/>
            <person name="La Roche J."/>
            <person name="Lindquist E."/>
            <person name="Lommer M."/>
            <person name="Martin-Jezequel V."/>
            <person name="Lopez P.J."/>
            <person name="Lucas S."/>
            <person name="Mangogna M."/>
            <person name="McGinnis K."/>
            <person name="Medlin L.K."/>
            <person name="Montsant A."/>
            <person name="Oudot-Le Secq M.P."/>
            <person name="Napoli C."/>
            <person name="Obornik M."/>
            <person name="Parker M.S."/>
            <person name="Petit J.L."/>
            <person name="Porcel B.M."/>
            <person name="Poulsen N."/>
            <person name="Robison M."/>
            <person name="Rychlewski L."/>
            <person name="Rynearson T.A."/>
            <person name="Schmutz J."/>
            <person name="Shapiro H."/>
            <person name="Siaut M."/>
            <person name="Stanley M."/>
            <person name="Sussman M.R."/>
            <person name="Taylor A.R."/>
            <person name="Vardi A."/>
            <person name="von Dassow P."/>
            <person name="Vyverman W."/>
            <person name="Willis A."/>
            <person name="Wyrwicz L.S."/>
            <person name="Rokhsar D.S."/>
            <person name="Weissenbach J."/>
            <person name="Armbrust E.V."/>
            <person name="Green B.R."/>
            <person name="Van de Peer Y."/>
            <person name="Grigoriev I.V."/>
        </authorList>
    </citation>
    <scope>NUCLEOTIDE SEQUENCE [LARGE SCALE GENOMIC DNA]</scope>
    <source>
        <strain evidence="1 2">CCMP1335</strain>
    </source>
</reference>
<accession>B8CB93</accession>
<dbReference type="AlphaFoldDB" id="B8CB93"/>
<dbReference type="EMBL" id="CM000648">
    <property type="protein sequence ID" value="EED89088.1"/>
    <property type="molecule type" value="Genomic_DNA"/>
</dbReference>
<keyword evidence="2" id="KW-1185">Reference proteome</keyword>
<reference evidence="1 2" key="1">
    <citation type="journal article" date="2004" name="Science">
        <title>The genome of the diatom Thalassiosira pseudonana: ecology, evolution, and metabolism.</title>
        <authorList>
            <person name="Armbrust E.V."/>
            <person name="Berges J.A."/>
            <person name="Bowler C."/>
            <person name="Green B.R."/>
            <person name="Martinez D."/>
            <person name="Putnam N.H."/>
            <person name="Zhou S."/>
            <person name="Allen A.E."/>
            <person name="Apt K.E."/>
            <person name="Bechner M."/>
            <person name="Brzezinski M.A."/>
            <person name="Chaal B.K."/>
            <person name="Chiovitti A."/>
            <person name="Davis A.K."/>
            <person name="Demarest M.S."/>
            <person name="Detter J.C."/>
            <person name="Glavina T."/>
            <person name="Goodstein D."/>
            <person name="Hadi M.Z."/>
            <person name="Hellsten U."/>
            <person name="Hildebrand M."/>
            <person name="Jenkins B.D."/>
            <person name="Jurka J."/>
            <person name="Kapitonov V.V."/>
            <person name="Kroger N."/>
            <person name="Lau W.W."/>
            <person name="Lane T.W."/>
            <person name="Larimer F.W."/>
            <person name="Lippmeier J.C."/>
            <person name="Lucas S."/>
            <person name="Medina M."/>
            <person name="Montsant A."/>
            <person name="Obornik M."/>
            <person name="Parker M.S."/>
            <person name="Palenik B."/>
            <person name="Pazour G.J."/>
            <person name="Richardson P.M."/>
            <person name="Rynearson T.A."/>
            <person name="Saito M.A."/>
            <person name="Schwartz D.C."/>
            <person name="Thamatrakoln K."/>
            <person name="Valentin K."/>
            <person name="Vardi A."/>
            <person name="Wilkerson F.P."/>
            <person name="Rokhsar D.S."/>
        </authorList>
    </citation>
    <scope>NUCLEOTIDE SEQUENCE [LARGE SCALE GENOMIC DNA]</scope>
    <source>
        <strain evidence="1 2">CCMP1335</strain>
    </source>
</reference>
<organism evidence="1 2">
    <name type="scientific">Thalassiosira pseudonana</name>
    <name type="common">Marine diatom</name>
    <name type="synonym">Cyclotella nana</name>
    <dbReference type="NCBI Taxonomy" id="35128"/>
    <lineage>
        <taxon>Eukaryota</taxon>
        <taxon>Sar</taxon>
        <taxon>Stramenopiles</taxon>
        <taxon>Ochrophyta</taxon>
        <taxon>Bacillariophyta</taxon>
        <taxon>Coscinodiscophyceae</taxon>
        <taxon>Thalassiosirophycidae</taxon>
        <taxon>Thalassiosirales</taxon>
        <taxon>Thalassiosiraceae</taxon>
        <taxon>Thalassiosira</taxon>
    </lineage>
</organism>